<evidence type="ECO:0000313" key="1">
    <source>
        <dbReference type="EMBL" id="EQD77477.1"/>
    </source>
</evidence>
<reference evidence="1" key="2">
    <citation type="journal article" date="2014" name="ISME J.">
        <title>Microbial stratification in low pH oxic and suboxic macroscopic growths along an acid mine drainage.</title>
        <authorList>
            <person name="Mendez-Garcia C."/>
            <person name="Mesa V."/>
            <person name="Sprenger R.R."/>
            <person name="Richter M."/>
            <person name="Diez M.S."/>
            <person name="Solano J."/>
            <person name="Bargiela R."/>
            <person name="Golyshina O.V."/>
            <person name="Manteca A."/>
            <person name="Ramos J.L."/>
            <person name="Gallego J.R."/>
            <person name="Llorente I."/>
            <person name="Martins Dos Santos V.A."/>
            <person name="Jensen O.N."/>
            <person name="Pelaez A.I."/>
            <person name="Sanchez J."/>
            <person name="Ferrer M."/>
        </authorList>
    </citation>
    <scope>NUCLEOTIDE SEQUENCE</scope>
</reference>
<accession>T1C627</accession>
<reference evidence="1" key="1">
    <citation type="submission" date="2013-08" db="EMBL/GenBank/DDBJ databases">
        <authorList>
            <person name="Mendez C."/>
            <person name="Richter M."/>
            <person name="Ferrer M."/>
            <person name="Sanchez J."/>
        </authorList>
    </citation>
    <scope>NUCLEOTIDE SEQUENCE</scope>
</reference>
<proteinExistence type="predicted"/>
<comment type="caution">
    <text evidence="1">The sequence shown here is derived from an EMBL/GenBank/DDBJ whole genome shotgun (WGS) entry which is preliminary data.</text>
</comment>
<name>T1C627_9ZZZZ</name>
<organism evidence="1">
    <name type="scientific">mine drainage metagenome</name>
    <dbReference type="NCBI Taxonomy" id="410659"/>
    <lineage>
        <taxon>unclassified sequences</taxon>
        <taxon>metagenomes</taxon>
        <taxon>ecological metagenomes</taxon>
    </lineage>
</organism>
<keyword evidence="1" id="KW-0030">Aminoacyl-tRNA synthetase</keyword>
<gene>
    <name evidence="1" type="ORF">B1A_02943</name>
</gene>
<dbReference type="AlphaFoldDB" id="T1C627"/>
<dbReference type="EMBL" id="AUZX01002166">
    <property type="protein sequence ID" value="EQD77477.1"/>
    <property type="molecule type" value="Genomic_DNA"/>
</dbReference>
<feature type="non-terminal residue" evidence="1">
    <location>
        <position position="64"/>
    </location>
</feature>
<dbReference type="Gene3D" id="3.30.930.10">
    <property type="entry name" value="Bira Bifunctional Protein, Domain 2"/>
    <property type="match status" value="1"/>
</dbReference>
<keyword evidence="1" id="KW-0436">Ligase</keyword>
<sequence length="64" mass="7042">MRPGRDYVPDLVADIAAARGSHACERCGGQLEERRGIEVGNIFQLGTRYSEAMGVRFQDESGEL</sequence>
<dbReference type="InterPro" id="IPR045864">
    <property type="entry name" value="aa-tRNA-synth_II/BPL/LPL"/>
</dbReference>
<dbReference type="SUPFAM" id="SSF55681">
    <property type="entry name" value="Class II aaRS and biotin synthetases"/>
    <property type="match status" value="1"/>
</dbReference>
<protein>
    <submittedName>
        <fullName evidence="1">Prolyl-tRNA synthetase</fullName>
    </submittedName>
</protein>
<dbReference type="GO" id="GO:0004812">
    <property type="term" value="F:aminoacyl-tRNA ligase activity"/>
    <property type="evidence" value="ECO:0007669"/>
    <property type="project" value="UniProtKB-KW"/>
</dbReference>